<dbReference type="SUPFAM" id="SSF117281">
    <property type="entry name" value="Kelch motif"/>
    <property type="match status" value="2"/>
</dbReference>
<keyword evidence="1" id="KW-0880">Kelch repeat</keyword>
<proteinExistence type="predicted"/>
<dbReference type="OrthoDB" id="5857700at2"/>
<dbReference type="KEGG" id="vco:VC0395_A1371"/>
<dbReference type="InterPro" id="IPR056734">
    <property type="entry name" value="NANM"/>
</dbReference>
<reference evidence="3 4" key="1">
    <citation type="submission" date="2007-03" db="EMBL/GenBank/DDBJ databases">
        <authorList>
            <person name="Heidelberg J."/>
        </authorList>
    </citation>
    <scope>NUCLEOTIDE SEQUENCE [LARGE SCALE GENOMIC DNA]</scope>
    <source>
        <strain evidence="4">ATCC 39541 / Classical Ogawa 395 / O395</strain>
    </source>
</reference>
<organism evidence="3 4">
    <name type="scientific">Vibrio cholerae serotype O1 (strain ATCC 39541 / Classical Ogawa 395 / O395)</name>
    <dbReference type="NCBI Taxonomy" id="345073"/>
    <lineage>
        <taxon>Bacteria</taxon>
        <taxon>Pseudomonadati</taxon>
        <taxon>Pseudomonadota</taxon>
        <taxon>Gammaproteobacteria</taxon>
        <taxon>Vibrionales</taxon>
        <taxon>Vibrionaceae</taxon>
        <taxon>Vibrio</taxon>
    </lineage>
</organism>
<dbReference type="Pfam" id="PF24996">
    <property type="entry name" value="NANM"/>
    <property type="match status" value="1"/>
</dbReference>
<evidence type="ECO:0000256" key="1">
    <source>
        <dbReference type="ARBA" id="ARBA00022441"/>
    </source>
</evidence>
<evidence type="ECO:0000313" key="4">
    <source>
        <dbReference type="Proteomes" id="UP000000249"/>
    </source>
</evidence>
<name>A0A0H3AIL3_VIBC3</name>
<sequence>MAISFQLLPELPVGVKHGVGGIIGQKLYAGLGSSGNAFFVLDLKDMNSGWKSAADFPGIARNDAAYTVCGNKLYVFSGAGIEGNNSFPTVLMDGYVFDSQINQWKRLERTLPTGFLGASCCSLSPTEIIFFGGYDKDTFNNFLSEISKIDVTKEPNKYKELITIFMSQPIDNYNWNKNVWSFTPCNEHWSVVGENPFKPNCGSGIIHKNNVVTLIEGEVKPGLRSLETKRYLFKEGKLEYSDSSASIIDICKNHEGLAGHFFGEIDNKIIVIGGAYFIGSQDAFIKGNLYAHNGLIKHFSSNVWIFDGKSWENKCQLDAAGIAYGVSASNGKAMYVLGGENSNGDAMTRCLSLLMD</sequence>
<dbReference type="eggNOG" id="COG3055">
    <property type="taxonomic scope" value="Bacteria"/>
</dbReference>
<protein>
    <recommendedName>
        <fullName evidence="5">YjhT family mutarotase</fullName>
    </recommendedName>
</protein>
<dbReference type="InterPro" id="IPR015915">
    <property type="entry name" value="Kelch-typ_b-propeller"/>
</dbReference>
<evidence type="ECO:0000313" key="3">
    <source>
        <dbReference type="EMBL" id="ABQ20945.1"/>
    </source>
</evidence>
<dbReference type="InterPro" id="IPR019936">
    <property type="entry name" value="NanM_proteobact"/>
</dbReference>
<evidence type="ECO:0000256" key="2">
    <source>
        <dbReference type="ARBA" id="ARBA00022737"/>
    </source>
</evidence>
<dbReference type="NCBIfam" id="TIGR03547">
    <property type="entry name" value="muta_rot_YjhT"/>
    <property type="match status" value="1"/>
</dbReference>
<dbReference type="SMR" id="A0A0H3AIL3"/>
<dbReference type="AlphaFoldDB" id="A0A0H3AIL3"/>
<dbReference type="Gene3D" id="2.120.10.80">
    <property type="entry name" value="Kelch-type beta propeller"/>
    <property type="match status" value="2"/>
</dbReference>
<dbReference type="KEGG" id="vcr:VC395_1887"/>
<dbReference type="Proteomes" id="UP000000249">
    <property type="component" value="Chromosome 1"/>
</dbReference>
<dbReference type="RefSeq" id="WP_001008007.1">
    <property type="nucleotide sequence ID" value="NC_009457.1"/>
</dbReference>
<dbReference type="EMBL" id="CP000627">
    <property type="protein sequence ID" value="ABQ20945.1"/>
    <property type="molecule type" value="Genomic_DNA"/>
</dbReference>
<evidence type="ECO:0008006" key="5">
    <source>
        <dbReference type="Google" id="ProtNLM"/>
    </source>
</evidence>
<keyword evidence="2" id="KW-0677">Repeat</keyword>
<dbReference type="PATRIC" id="fig|345073.21.peg.1828"/>
<dbReference type="PANTHER" id="PTHR45632">
    <property type="entry name" value="LD33804P"/>
    <property type="match status" value="1"/>
</dbReference>
<accession>A0A0H3AIL3</accession>
<gene>
    <name evidence="3" type="ordered locus">VC0395_A1371</name>
</gene>